<dbReference type="AlphaFoldDB" id="G5SMV8"/>
<evidence type="ECO:0000313" key="2">
    <source>
        <dbReference type="EMBL" id="EHH01375.1"/>
    </source>
</evidence>
<dbReference type="EMBL" id="AFFY01000010">
    <property type="protein sequence ID" value="EHH01375.1"/>
    <property type="molecule type" value="Genomic_DNA"/>
</dbReference>
<dbReference type="STRING" id="762968.HMPREF9441_00685"/>
<gene>
    <name evidence="2" type="ORF">HMPREF9441_00685</name>
</gene>
<keyword evidence="3" id="KW-1185">Reference proteome</keyword>
<comment type="caution">
    <text evidence="2">The sequence shown here is derived from an EMBL/GenBank/DDBJ whole genome shotgun (WGS) entry which is preliminary data.</text>
</comment>
<evidence type="ECO:0000256" key="1">
    <source>
        <dbReference type="SAM" id="Phobius"/>
    </source>
</evidence>
<reference evidence="2 3" key="1">
    <citation type="submission" date="2011-03" db="EMBL/GenBank/DDBJ databases">
        <authorList>
            <person name="Weinstock G."/>
            <person name="Sodergren E."/>
            <person name="Clifton S."/>
            <person name="Fulton L."/>
            <person name="Fulton B."/>
            <person name="Courtney L."/>
            <person name="Fronick C."/>
            <person name="Harrison M."/>
            <person name="Strong C."/>
            <person name="Farmer C."/>
            <person name="Delahaunty K."/>
            <person name="Markovic C."/>
            <person name="Hall O."/>
            <person name="Minx P."/>
            <person name="Tomlinson C."/>
            <person name="Mitreva M."/>
            <person name="Hou S."/>
            <person name="Chen J."/>
            <person name="Wollam A."/>
            <person name="Pepin K.H."/>
            <person name="Johnson M."/>
            <person name="Bhonagiri V."/>
            <person name="Zhang X."/>
            <person name="Suruliraj S."/>
            <person name="Warren W."/>
            <person name="Chinwalla A."/>
            <person name="Mardis E.R."/>
            <person name="Wilson R.K."/>
        </authorList>
    </citation>
    <scope>NUCLEOTIDE SEQUENCE [LARGE SCALE GENOMIC DNA]</scope>
    <source>
        <strain evidence="2 3">YIT 11840</strain>
    </source>
</reference>
<dbReference type="RefSeq" id="WP_008617832.1">
    <property type="nucleotide sequence ID" value="NZ_JH376586.1"/>
</dbReference>
<sequence>MKAGQYIVQTLRRLATALLRAIFGTILWVGASVIGIAGEVI</sequence>
<accession>G5SMV8</accession>
<evidence type="ECO:0000313" key="3">
    <source>
        <dbReference type="Proteomes" id="UP000003598"/>
    </source>
</evidence>
<dbReference type="GeneID" id="93559278"/>
<keyword evidence="1" id="KW-1133">Transmembrane helix</keyword>
<dbReference type="Proteomes" id="UP000003598">
    <property type="component" value="Unassembled WGS sequence"/>
</dbReference>
<organism evidence="2 3">
    <name type="scientific">Paraprevotella clara YIT 11840</name>
    <dbReference type="NCBI Taxonomy" id="762968"/>
    <lineage>
        <taxon>Bacteria</taxon>
        <taxon>Pseudomonadati</taxon>
        <taxon>Bacteroidota</taxon>
        <taxon>Bacteroidia</taxon>
        <taxon>Bacteroidales</taxon>
        <taxon>Prevotellaceae</taxon>
        <taxon>Paraprevotella</taxon>
    </lineage>
</organism>
<name>G5SMV8_9BACT</name>
<keyword evidence="1" id="KW-0812">Transmembrane</keyword>
<feature type="transmembrane region" description="Helical" evidence="1">
    <location>
        <begin position="21"/>
        <end position="38"/>
    </location>
</feature>
<dbReference type="PATRIC" id="fig|762968.3.peg.609"/>
<keyword evidence="1" id="KW-0472">Membrane</keyword>
<proteinExistence type="predicted"/>
<protein>
    <submittedName>
        <fullName evidence="2">Uncharacterized protein</fullName>
    </submittedName>
</protein>
<dbReference type="HOGENOM" id="CLU_3273912_0_0_10"/>